<comment type="subcellular location">
    <subcellularLocation>
        <location evidence="1">Cell membrane</location>
        <topology evidence="1">Multi-pass membrane protein</topology>
    </subcellularLocation>
</comment>
<dbReference type="InterPro" id="IPR016174">
    <property type="entry name" value="Di-haem_cyt_TM"/>
</dbReference>
<evidence type="ECO:0000256" key="3">
    <source>
        <dbReference type="ARBA" id="ARBA00022692"/>
    </source>
</evidence>
<dbReference type="GO" id="GO:0022904">
    <property type="term" value="P:respiratory electron transport chain"/>
    <property type="evidence" value="ECO:0007669"/>
    <property type="project" value="InterPro"/>
</dbReference>
<dbReference type="SUPFAM" id="SSF81342">
    <property type="entry name" value="Transmembrane di-heme cytochromes"/>
    <property type="match status" value="1"/>
</dbReference>
<feature type="transmembrane region" description="Helical" evidence="6">
    <location>
        <begin position="207"/>
        <end position="224"/>
    </location>
</feature>
<evidence type="ECO:0000313" key="8">
    <source>
        <dbReference type="EMBL" id="PUE59523.1"/>
    </source>
</evidence>
<keyword evidence="2" id="KW-1003">Cell membrane</keyword>
<evidence type="ECO:0000259" key="7">
    <source>
        <dbReference type="Pfam" id="PF01292"/>
    </source>
</evidence>
<dbReference type="InterPro" id="IPR011577">
    <property type="entry name" value="Cyt_b561_bac/Ni-Hgenase"/>
</dbReference>
<name>A0A315EP29_9BURK</name>
<feature type="transmembrane region" description="Helical" evidence="6">
    <location>
        <begin position="103"/>
        <end position="124"/>
    </location>
</feature>
<organism evidence="8 9">
    <name type="scientific">Limnohabitans curvus</name>
    <dbReference type="NCBI Taxonomy" id="323423"/>
    <lineage>
        <taxon>Bacteria</taxon>
        <taxon>Pseudomonadati</taxon>
        <taxon>Pseudomonadota</taxon>
        <taxon>Betaproteobacteria</taxon>
        <taxon>Burkholderiales</taxon>
        <taxon>Comamonadaceae</taxon>
        <taxon>Limnohabitans</taxon>
    </lineage>
</organism>
<dbReference type="Pfam" id="PF01292">
    <property type="entry name" value="Ni_hydr_CYTB"/>
    <property type="match status" value="1"/>
</dbReference>
<feature type="transmembrane region" description="Helical" evidence="6">
    <location>
        <begin position="20"/>
        <end position="38"/>
    </location>
</feature>
<feature type="transmembrane region" description="Helical" evidence="6">
    <location>
        <begin position="154"/>
        <end position="172"/>
    </location>
</feature>
<evidence type="ECO:0000256" key="5">
    <source>
        <dbReference type="ARBA" id="ARBA00023136"/>
    </source>
</evidence>
<dbReference type="PANTHER" id="PTHR30485:SF2">
    <property type="entry name" value="BLL0597 PROTEIN"/>
    <property type="match status" value="1"/>
</dbReference>
<dbReference type="PANTHER" id="PTHR30485">
    <property type="entry name" value="NI/FE-HYDROGENASE 1 B-TYPE CYTOCHROME SUBUNIT"/>
    <property type="match status" value="1"/>
</dbReference>
<dbReference type="Gene3D" id="1.20.950.20">
    <property type="entry name" value="Transmembrane di-heme cytochromes, Chain C"/>
    <property type="match status" value="1"/>
</dbReference>
<accession>A0A315EP29</accession>
<evidence type="ECO:0000313" key="9">
    <source>
        <dbReference type="Proteomes" id="UP000251341"/>
    </source>
</evidence>
<dbReference type="GO" id="GO:0020037">
    <property type="term" value="F:heme binding"/>
    <property type="evidence" value="ECO:0007669"/>
    <property type="project" value="TreeGrafter"/>
</dbReference>
<evidence type="ECO:0000256" key="6">
    <source>
        <dbReference type="SAM" id="Phobius"/>
    </source>
</evidence>
<dbReference type="EMBL" id="NESP01000001">
    <property type="protein sequence ID" value="PUE59523.1"/>
    <property type="molecule type" value="Genomic_DNA"/>
</dbReference>
<evidence type="ECO:0000256" key="4">
    <source>
        <dbReference type="ARBA" id="ARBA00022989"/>
    </source>
</evidence>
<dbReference type="InterPro" id="IPR051542">
    <property type="entry name" value="Hydrogenase_cytochrome"/>
</dbReference>
<keyword evidence="5 6" id="KW-0472">Membrane</keyword>
<dbReference type="AlphaFoldDB" id="A0A315EP29"/>
<comment type="caution">
    <text evidence="8">The sequence shown here is derived from an EMBL/GenBank/DDBJ whole genome shotgun (WGS) entry which is preliminary data.</text>
</comment>
<evidence type="ECO:0000256" key="2">
    <source>
        <dbReference type="ARBA" id="ARBA00022475"/>
    </source>
</evidence>
<keyword evidence="4 6" id="KW-1133">Transmembrane helix</keyword>
<dbReference type="RefSeq" id="WP_108360289.1">
    <property type="nucleotide sequence ID" value="NZ_NESP01000001.1"/>
</dbReference>
<dbReference type="GO" id="GO:0005886">
    <property type="term" value="C:plasma membrane"/>
    <property type="evidence" value="ECO:0007669"/>
    <property type="project" value="UniProtKB-SubCell"/>
</dbReference>
<evidence type="ECO:0000256" key="1">
    <source>
        <dbReference type="ARBA" id="ARBA00004651"/>
    </source>
</evidence>
<sequence length="227" mass="25126">MHHASSFQRIRIWDLPTRVFHILLALSVAGLVISGEIGGDAMPIHFMLGYVVLTLVFFRLIWGVVGGHWSRFVHFVPTPSKLLFYVQAVRAKQTPHSVGHNPLGALSVLAMLAVLFVQVLSGFMSDDEISNTGPWTALVSSEWVSRATNYHSDIGKVLLILLIVVHVGAVLYHKRIKQDDLITPMLTGDKVLPPETHHSRDTLTSRLFALSVLVGCGYVVYRLVNLG</sequence>
<reference evidence="8 9" key="1">
    <citation type="submission" date="2017-04" db="EMBL/GenBank/DDBJ databases">
        <title>Unexpected and diverse lifestyles within the genus Limnohabitans.</title>
        <authorList>
            <person name="Kasalicky V."/>
            <person name="Mehrshad M."/>
            <person name="Andrei S.-A."/>
            <person name="Salcher M."/>
            <person name="Kratochvilova H."/>
            <person name="Simek K."/>
            <person name="Ghai R."/>
        </authorList>
    </citation>
    <scope>NUCLEOTIDE SEQUENCE [LARGE SCALE GENOMIC DNA]</scope>
    <source>
        <strain evidence="8 9">MWH-C5</strain>
    </source>
</reference>
<keyword evidence="3 6" id="KW-0812">Transmembrane</keyword>
<feature type="transmembrane region" description="Helical" evidence="6">
    <location>
        <begin position="44"/>
        <end position="62"/>
    </location>
</feature>
<dbReference type="Proteomes" id="UP000251341">
    <property type="component" value="Unassembled WGS sequence"/>
</dbReference>
<dbReference type="GO" id="GO:0009055">
    <property type="term" value="F:electron transfer activity"/>
    <property type="evidence" value="ECO:0007669"/>
    <property type="project" value="InterPro"/>
</dbReference>
<keyword evidence="9" id="KW-1185">Reference proteome</keyword>
<proteinExistence type="predicted"/>
<protein>
    <recommendedName>
        <fullName evidence="7">Cytochrome b561 bacterial/Ni-hydrogenase domain-containing protein</fullName>
    </recommendedName>
</protein>
<feature type="domain" description="Cytochrome b561 bacterial/Ni-hydrogenase" evidence="7">
    <location>
        <begin position="13"/>
        <end position="188"/>
    </location>
</feature>
<gene>
    <name evidence="8" type="ORF">B9Z44_08020</name>
</gene>